<evidence type="ECO:0000256" key="9">
    <source>
        <dbReference type="ARBA" id="ARBA00023141"/>
    </source>
</evidence>
<dbReference type="FunFam" id="1.10.3660.10:FF:000003">
    <property type="entry name" value="Prephenate dehydrogenase"/>
    <property type="match status" value="1"/>
</dbReference>
<evidence type="ECO:0000256" key="5">
    <source>
        <dbReference type="ARBA" id="ARBA00022498"/>
    </source>
</evidence>
<organism evidence="12 13">
    <name type="scientific">Caldanaerobacter subterraneus</name>
    <dbReference type="NCBI Taxonomy" id="911092"/>
    <lineage>
        <taxon>Bacteria</taxon>
        <taxon>Bacillati</taxon>
        <taxon>Bacillota</taxon>
        <taxon>Clostridia</taxon>
        <taxon>Thermoanaerobacterales</taxon>
        <taxon>Thermoanaerobacteraceae</taxon>
        <taxon>Caldanaerobacter</taxon>
    </lineage>
</organism>
<dbReference type="GO" id="GO:0070403">
    <property type="term" value="F:NAD+ binding"/>
    <property type="evidence" value="ECO:0007669"/>
    <property type="project" value="InterPro"/>
</dbReference>
<keyword evidence="9" id="KW-0057">Aromatic amino acid biosynthesis</keyword>
<comment type="similarity">
    <text evidence="2">Belongs to the prephenate/arogenate dehydrogenase family.</text>
</comment>
<dbReference type="Pfam" id="PF02153">
    <property type="entry name" value="PDH_N"/>
    <property type="match status" value="1"/>
</dbReference>
<accession>A0A101E5L5</accession>
<proteinExistence type="inferred from homology"/>
<dbReference type="InterPro" id="IPR050812">
    <property type="entry name" value="Preph/Arog_dehydrog"/>
</dbReference>
<dbReference type="Gene3D" id="1.10.3660.10">
    <property type="entry name" value="6-phosphogluconate dehydrogenase C-terminal like domain"/>
    <property type="match status" value="1"/>
</dbReference>
<dbReference type="GO" id="GO:0008977">
    <property type="term" value="F:prephenate dehydrogenase (NAD+) activity"/>
    <property type="evidence" value="ECO:0007669"/>
    <property type="project" value="UniProtKB-EC"/>
</dbReference>
<evidence type="ECO:0000256" key="3">
    <source>
        <dbReference type="ARBA" id="ARBA00012068"/>
    </source>
</evidence>
<name>A0A101E5L5_9THEO</name>
<evidence type="ECO:0000256" key="4">
    <source>
        <dbReference type="ARBA" id="ARBA00016891"/>
    </source>
</evidence>
<evidence type="ECO:0000256" key="1">
    <source>
        <dbReference type="ARBA" id="ARBA00005067"/>
    </source>
</evidence>
<dbReference type="EMBL" id="DOLB01000028">
    <property type="protein sequence ID" value="HBT48501.1"/>
    <property type="molecule type" value="Genomic_DNA"/>
</dbReference>
<evidence type="ECO:0000256" key="7">
    <source>
        <dbReference type="ARBA" id="ARBA00023002"/>
    </source>
</evidence>
<evidence type="ECO:0000313" key="12">
    <source>
        <dbReference type="EMBL" id="HBT48501.1"/>
    </source>
</evidence>
<dbReference type="EC" id="1.3.1.12" evidence="3"/>
<dbReference type="SUPFAM" id="SSF51735">
    <property type="entry name" value="NAD(P)-binding Rossmann-fold domains"/>
    <property type="match status" value="1"/>
</dbReference>
<keyword evidence="8" id="KW-0520">NAD</keyword>
<dbReference type="Gene3D" id="3.40.50.720">
    <property type="entry name" value="NAD(P)-binding Rossmann-like Domain"/>
    <property type="match status" value="1"/>
</dbReference>
<dbReference type="PANTHER" id="PTHR21363:SF0">
    <property type="entry name" value="PREPHENATE DEHYDROGENASE [NADP(+)]"/>
    <property type="match status" value="1"/>
</dbReference>
<feature type="domain" description="Prephenate/arogenate dehydrogenase" evidence="11">
    <location>
        <begin position="3"/>
        <end position="281"/>
    </location>
</feature>
<protein>
    <recommendedName>
        <fullName evidence="4">Prephenate dehydrogenase</fullName>
        <ecNumber evidence="3">1.3.1.12</ecNumber>
    </recommendedName>
</protein>
<dbReference type="Pfam" id="PF20463">
    <property type="entry name" value="PDH_C"/>
    <property type="match status" value="1"/>
</dbReference>
<comment type="pathway">
    <text evidence="1">Amino-acid biosynthesis; L-tyrosine biosynthesis; (4-hydroxyphenyl)pyruvate from prephenate (NAD(+) route): step 1/1.</text>
</comment>
<dbReference type="PROSITE" id="PS51176">
    <property type="entry name" value="PDH_ADH"/>
    <property type="match status" value="1"/>
</dbReference>
<sequence>MIEKVAVVGLGLIGGSIAKALRKYTDIDVIGVDVDTKTLDKALREGTISEAFREINFALDVDALFICTPVGKIADSVKKIYPHLKKGCIITDVGSTKKVVMEEIEKFLPSDFYFIGGHPMAGTEKAGYDYSHPDLFVNSFYFLIPSSSVEEGILEIFVKEIIKKIGAKPVIVDYNEHDRIVGVISHVPHIVSTALSNFAHRECKDALKYAAGGFKDTTRIALSQTEMWKDIIFSNREVVLDLLRNYKNLLEEFVYHLERGDEEFLVDFLDKARECRKILEV</sequence>
<evidence type="ECO:0000256" key="10">
    <source>
        <dbReference type="ARBA" id="ARBA00049260"/>
    </source>
</evidence>
<dbReference type="InterPro" id="IPR046825">
    <property type="entry name" value="PDH_C"/>
</dbReference>
<dbReference type="AlphaFoldDB" id="A0A101E5L5"/>
<keyword evidence="5" id="KW-0827">Tyrosine biosynthesis</keyword>
<evidence type="ECO:0000256" key="2">
    <source>
        <dbReference type="ARBA" id="ARBA00007964"/>
    </source>
</evidence>
<reference evidence="12 13" key="1">
    <citation type="journal article" date="2018" name="Nat. Biotechnol.">
        <title>A standardized bacterial taxonomy based on genome phylogeny substantially revises the tree of life.</title>
        <authorList>
            <person name="Parks D.H."/>
            <person name="Chuvochina M."/>
            <person name="Waite D.W."/>
            <person name="Rinke C."/>
            <person name="Skarshewski A."/>
            <person name="Chaumeil P.A."/>
            <person name="Hugenholtz P."/>
        </authorList>
    </citation>
    <scope>NUCLEOTIDE SEQUENCE [LARGE SCALE GENOMIC DNA]</scope>
    <source>
        <strain evidence="12">UBA12544</strain>
    </source>
</reference>
<dbReference type="InterPro" id="IPR003099">
    <property type="entry name" value="Prephen_DH"/>
</dbReference>
<dbReference type="SUPFAM" id="SSF48179">
    <property type="entry name" value="6-phosphogluconate dehydrogenase C-terminal domain-like"/>
    <property type="match status" value="1"/>
</dbReference>
<dbReference type="Proteomes" id="UP000264445">
    <property type="component" value="Unassembled WGS sequence"/>
</dbReference>
<evidence type="ECO:0000256" key="6">
    <source>
        <dbReference type="ARBA" id="ARBA00022605"/>
    </source>
</evidence>
<gene>
    <name evidence="12" type="ORF">DEA61_01290</name>
</gene>
<evidence type="ECO:0000313" key="13">
    <source>
        <dbReference type="Proteomes" id="UP000264445"/>
    </source>
</evidence>
<dbReference type="RefSeq" id="WP_278428582.1">
    <property type="nucleotide sequence ID" value="NZ_DOLB01000028.1"/>
</dbReference>
<evidence type="ECO:0000256" key="8">
    <source>
        <dbReference type="ARBA" id="ARBA00023027"/>
    </source>
</evidence>
<dbReference type="InterPro" id="IPR008927">
    <property type="entry name" value="6-PGluconate_DH-like_C_sf"/>
</dbReference>
<comment type="catalytic activity">
    <reaction evidence="10">
        <text>prephenate + NAD(+) = 3-(4-hydroxyphenyl)pyruvate + CO2 + NADH</text>
        <dbReference type="Rhea" id="RHEA:13869"/>
        <dbReference type="ChEBI" id="CHEBI:16526"/>
        <dbReference type="ChEBI" id="CHEBI:29934"/>
        <dbReference type="ChEBI" id="CHEBI:36242"/>
        <dbReference type="ChEBI" id="CHEBI:57540"/>
        <dbReference type="ChEBI" id="CHEBI:57945"/>
        <dbReference type="EC" id="1.3.1.12"/>
    </reaction>
</comment>
<keyword evidence="6" id="KW-0028">Amino-acid biosynthesis</keyword>
<dbReference type="GO" id="GO:0006571">
    <property type="term" value="P:tyrosine biosynthetic process"/>
    <property type="evidence" value="ECO:0007669"/>
    <property type="project" value="UniProtKB-KW"/>
</dbReference>
<dbReference type="FunFam" id="3.40.50.720:FF:000208">
    <property type="entry name" value="Prephenate dehydrogenase"/>
    <property type="match status" value="1"/>
</dbReference>
<dbReference type="PANTHER" id="PTHR21363">
    <property type="entry name" value="PREPHENATE DEHYDROGENASE"/>
    <property type="match status" value="1"/>
</dbReference>
<comment type="caution">
    <text evidence="12">The sequence shown here is derived from an EMBL/GenBank/DDBJ whole genome shotgun (WGS) entry which is preliminary data.</text>
</comment>
<dbReference type="InterPro" id="IPR036291">
    <property type="entry name" value="NAD(P)-bd_dom_sf"/>
</dbReference>
<evidence type="ECO:0000259" key="11">
    <source>
        <dbReference type="PROSITE" id="PS51176"/>
    </source>
</evidence>
<keyword evidence="7" id="KW-0560">Oxidoreductase</keyword>
<dbReference type="InterPro" id="IPR046826">
    <property type="entry name" value="PDH_N"/>
</dbReference>
<dbReference type="GO" id="GO:0004665">
    <property type="term" value="F:prephenate dehydrogenase (NADP+) activity"/>
    <property type="evidence" value="ECO:0007669"/>
    <property type="project" value="InterPro"/>
</dbReference>